<dbReference type="PROSITE" id="PS51898">
    <property type="entry name" value="TYR_RECOMBINASE"/>
    <property type="match status" value="1"/>
</dbReference>
<dbReference type="RefSeq" id="WP_185061606.1">
    <property type="nucleotide sequence ID" value="NZ_BAABJP010000008.1"/>
</dbReference>
<protein>
    <submittedName>
        <fullName evidence="8">Uncharacterized protein</fullName>
    </submittedName>
</protein>
<dbReference type="EMBL" id="BAABJP010000008">
    <property type="protein sequence ID" value="GAA5154329.1"/>
    <property type="molecule type" value="Genomic_DNA"/>
</dbReference>
<evidence type="ECO:0000313" key="8">
    <source>
        <dbReference type="EMBL" id="GAA5154329.1"/>
    </source>
</evidence>
<evidence type="ECO:0000259" key="6">
    <source>
        <dbReference type="PROSITE" id="PS51898"/>
    </source>
</evidence>
<keyword evidence="4" id="KW-0233">DNA recombination</keyword>
<organism evidence="8 9">
    <name type="scientific">Pseudonocardia eucalypti</name>
    <dbReference type="NCBI Taxonomy" id="648755"/>
    <lineage>
        <taxon>Bacteria</taxon>
        <taxon>Bacillati</taxon>
        <taxon>Actinomycetota</taxon>
        <taxon>Actinomycetes</taxon>
        <taxon>Pseudonocardiales</taxon>
        <taxon>Pseudonocardiaceae</taxon>
        <taxon>Pseudonocardia</taxon>
    </lineage>
</organism>
<feature type="domain" description="Tyr recombinase" evidence="6">
    <location>
        <begin position="113"/>
        <end position="283"/>
    </location>
</feature>
<sequence length="283" mass="32034">MVKPTGESTILTTLSAYLVHLGSSYAPKTVKTYAGDVQDLALFLRGRELEDITLGDLQDWRARLVAGRSRPVGEKTMTRKLSAVINYFGWLRSTGAIQKDPSASLMNGRVQSPLPGYLYDSQVEQLYQVASGDPRTYLLVLLFIETGMKSSELYRLTRADVDTSDPYNPELWIRHVGKATRKDRKVTLPARFVGVCEAYLEQYTVTDVLFPFTDRFGRLLFTQLKERSGIQRDLTPKTLRHTHVVRAYRRGDDLDAVFDRIGLAQGSREEARELYSRLASKGM</sequence>
<dbReference type="Pfam" id="PF00589">
    <property type="entry name" value="Phage_integrase"/>
    <property type="match status" value="1"/>
</dbReference>
<name>A0ABP9PYT8_9PSEU</name>
<reference evidence="9" key="1">
    <citation type="journal article" date="2019" name="Int. J. Syst. Evol. Microbiol.">
        <title>The Global Catalogue of Microorganisms (GCM) 10K type strain sequencing project: providing services to taxonomists for standard genome sequencing and annotation.</title>
        <authorList>
            <consortium name="The Broad Institute Genomics Platform"/>
            <consortium name="The Broad Institute Genome Sequencing Center for Infectious Disease"/>
            <person name="Wu L."/>
            <person name="Ma J."/>
        </authorList>
    </citation>
    <scope>NUCLEOTIDE SEQUENCE [LARGE SCALE GENOMIC DNA]</scope>
    <source>
        <strain evidence="9">JCM 18303</strain>
    </source>
</reference>
<feature type="domain" description="Core-binding (CB)" evidence="7">
    <location>
        <begin position="8"/>
        <end position="92"/>
    </location>
</feature>
<dbReference type="PANTHER" id="PTHR30349:SF64">
    <property type="entry name" value="PROPHAGE INTEGRASE INTD-RELATED"/>
    <property type="match status" value="1"/>
</dbReference>
<dbReference type="InterPro" id="IPR050090">
    <property type="entry name" value="Tyrosine_recombinase_XerCD"/>
</dbReference>
<evidence type="ECO:0000256" key="5">
    <source>
        <dbReference type="PROSITE-ProRule" id="PRU01248"/>
    </source>
</evidence>
<comment type="similarity">
    <text evidence="1">Belongs to the 'phage' integrase family.</text>
</comment>
<accession>A0ABP9PYT8</accession>
<dbReference type="PROSITE" id="PS51900">
    <property type="entry name" value="CB"/>
    <property type="match status" value="1"/>
</dbReference>
<keyword evidence="3 5" id="KW-0238">DNA-binding</keyword>
<evidence type="ECO:0000256" key="1">
    <source>
        <dbReference type="ARBA" id="ARBA00008857"/>
    </source>
</evidence>
<dbReference type="Proteomes" id="UP001428817">
    <property type="component" value="Unassembled WGS sequence"/>
</dbReference>
<dbReference type="PANTHER" id="PTHR30349">
    <property type="entry name" value="PHAGE INTEGRASE-RELATED"/>
    <property type="match status" value="1"/>
</dbReference>
<dbReference type="Gene3D" id="1.10.150.130">
    <property type="match status" value="1"/>
</dbReference>
<evidence type="ECO:0000256" key="4">
    <source>
        <dbReference type="ARBA" id="ARBA00023172"/>
    </source>
</evidence>
<dbReference type="InterPro" id="IPR004107">
    <property type="entry name" value="Integrase_SAM-like_N"/>
</dbReference>
<keyword evidence="9" id="KW-1185">Reference proteome</keyword>
<proteinExistence type="inferred from homology"/>
<comment type="caution">
    <text evidence="8">The sequence shown here is derived from an EMBL/GenBank/DDBJ whole genome shotgun (WGS) entry which is preliminary data.</text>
</comment>
<dbReference type="InterPro" id="IPR044068">
    <property type="entry name" value="CB"/>
</dbReference>
<dbReference type="InterPro" id="IPR013762">
    <property type="entry name" value="Integrase-like_cat_sf"/>
</dbReference>
<evidence type="ECO:0000259" key="7">
    <source>
        <dbReference type="PROSITE" id="PS51900"/>
    </source>
</evidence>
<dbReference type="Gene3D" id="1.10.443.10">
    <property type="entry name" value="Intergrase catalytic core"/>
    <property type="match status" value="1"/>
</dbReference>
<evidence type="ECO:0000256" key="2">
    <source>
        <dbReference type="ARBA" id="ARBA00022908"/>
    </source>
</evidence>
<evidence type="ECO:0000256" key="3">
    <source>
        <dbReference type="ARBA" id="ARBA00023125"/>
    </source>
</evidence>
<dbReference type="Pfam" id="PF02899">
    <property type="entry name" value="Phage_int_SAM_1"/>
    <property type="match status" value="1"/>
</dbReference>
<gene>
    <name evidence="8" type="ORF">GCM10023321_25960</name>
</gene>
<dbReference type="InterPro" id="IPR002104">
    <property type="entry name" value="Integrase_catalytic"/>
</dbReference>
<evidence type="ECO:0000313" key="9">
    <source>
        <dbReference type="Proteomes" id="UP001428817"/>
    </source>
</evidence>
<dbReference type="SUPFAM" id="SSF56349">
    <property type="entry name" value="DNA breaking-rejoining enzymes"/>
    <property type="match status" value="1"/>
</dbReference>
<dbReference type="InterPro" id="IPR011010">
    <property type="entry name" value="DNA_brk_join_enz"/>
</dbReference>
<dbReference type="CDD" id="cd00397">
    <property type="entry name" value="DNA_BRE_C"/>
    <property type="match status" value="1"/>
</dbReference>
<dbReference type="InterPro" id="IPR010998">
    <property type="entry name" value="Integrase_recombinase_N"/>
</dbReference>
<keyword evidence="2" id="KW-0229">DNA integration</keyword>